<dbReference type="InterPro" id="IPR024072">
    <property type="entry name" value="DHFR-like_dom_sf"/>
</dbReference>
<dbReference type="GO" id="GO:0009231">
    <property type="term" value="P:riboflavin biosynthetic process"/>
    <property type="evidence" value="ECO:0007669"/>
    <property type="project" value="UniProtKB-UniPathway"/>
</dbReference>
<evidence type="ECO:0000256" key="18">
    <source>
        <dbReference type="PIRSR" id="PIRSR006769-3"/>
    </source>
</evidence>
<evidence type="ECO:0000256" key="3">
    <source>
        <dbReference type="ARBA" id="ARBA00004910"/>
    </source>
</evidence>
<comment type="similarity">
    <text evidence="5 15">In the C-terminal section; belongs to the HTP reductase family.</text>
</comment>
<feature type="binding site" evidence="17">
    <location>
        <position position="183"/>
    </location>
    <ligand>
        <name>substrate</name>
    </ligand>
</feature>
<dbReference type="Pfam" id="PF01872">
    <property type="entry name" value="RibD_C"/>
    <property type="match status" value="1"/>
</dbReference>
<dbReference type="AlphaFoldDB" id="F2JJC4"/>
<feature type="binding site" evidence="18">
    <location>
        <position position="83"/>
    </location>
    <ligand>
        <name>Zn(2+)</name>
        <dbReference type="ChEBI" id="CHEBI:29105"/>
        <note>catalytic</note>
    </ligand>
</feature>
<feature type="binding site" evidence="17">
    <location>
        <position position="203"/>
    </location>
    <ligand>
        <name>substrate</name>
    </ligand>
</feature>
<dbReference type="RefSeq" id="WP_013657710.1">
    <property type="nucleotide sequence ID" value="NC_015275.1"/>
</dbReference>
<dbReference type="CDD" id="cd01284">
    <property type="entry name" value="Riboflavin_deaminase-reductase"/>
    <property type="match status" value="1"/>
</dbReference>
<evidence type="ECO:0000256" key="14">
    <source>
        <dbReference type="ARBA" id="ARBA00049886"/>
    </source>
</evidence>
<dbReference type="KEGG" id="cle:Clole_2717"/>
<dbReference type="InterPro" id="IPR016192">
    <property type="entry name" value="APOBEC/CMP_deaminase_Zn-bd"/>
</dbReference>
<evidence type="ECO:0000256" key="6">
    <source>
        <dbReference type="ARBA" id="ARBA00022619"/>
    </source>
</evidence>
<dbReference type="NCBIfam" id="TIGR00227">
    <property type="entry name" value="ribD_Cterm"/>
    <property type="match status" value="1"/>
</dbReference>
<dbReference type="PANTHER" id="PTHR38011:SF7">
    <property type="entry name" value="2,5-DIAMINO-6-RIBOSYLAMINO-4(3H)-PYRIMIDINONE 5'-PHOSPHATE REDUCTASE"/>
    <property type="match status" value="1"/>
</dbReference>
<feature type="binding site" evidence="17">
    <location>
        <position position="199"/>
    </location>
    <ligand>
        <name>NADP(+)</name>
        <dbReference type="ChEBI" id="CHEBI:58349"/>
    </ligand>
</feature>
<dbReference type="PROSITE" id="PS51747">
    <property type="entry name" value="CYT_DCMP_DEAMINASES_2"/>
    <property type="match status" value="1"/>
</dbReference>
<evidence type="ECO:0000256" key="8">
    <source>
        <dbReference type="ARBA" id="ARBA00022801"/>
    </source>
</evidence>
<proteinExistence type="inferred from homology"/>
<dbReference type="Proteomes" id="UP000008467">
    <property type="component" value="Chromosome"/>
</dbReference>
<comment type="pathway">
    <text evidence="3 15">Cofactor biosynthesis; riboflavin biosynthesis; 5-amino-6-(D-ribitylamino)uracil from GTP: step 3/4.</text>
</comment>
<feature type="binding site" evidence="17">
    <location>
        <position position="195"/>
    </location>
    <ligand>
        <name>NADP(+)</name>
        <dbReference type="ChEBI" id="CHEBI:58349"/>
    </ligand>
</feature>
<evidence type="ECO:0000256" key="4">
    <source>
        <dbReference type="ARBA" id="ARBA00005259"/>
    </source>
</evidence>
<evidence type="ECO:0000259" key="19">
    <source>
        <dbReference type="PROSITE" id="PS51747"/>
    </source>
</evidence>
<feature type="binding site" evidence="18">
    <location>
        <position position="49"/>
    </location>
    <ligand>
        <name>Zn(2+)</name>
        <dbReference type="ChEBI" id="CHEBI:29105"/>
        <note>catalytic</note>
    </ligand>
</feature>
<dbReference type="eggNOG" id="COG1985">
    <property type="taxonomic scope" value="Bacteria"/>
</dbReference>
<accession>F2JJC4</accession>
<dbReference type="eggNOG" id="COG0117">
    <property type="taxonomic scope" value="Bacteria"/>
</dbReference>
<dbReference type="Pfam" id="PF00383">
    <property type="entry name" value="dCMP_cyt_deam_1"/>
    <property type="match status" value="1"/>
</dbReference>
<feature type="binding site" evidence="17">
    <location>
        <position position="169"/>
    </location>
    <ligand>
        <name>NADP(+)</name>
        <dbReference type="ChEBI" id="CHEBI:58349"/>
    </ligand>
</feature>
<dbReference type="GO" id="GO:0008270">
    <property type="term" value="F:zinc ion binding"/>
    <property type="evidence" value="ECO:0007669"/>
    <property type="project" value="InterPro"/>
</dbReference>
<dbReference type="HOGENOM" id="CLU_036590_1_2_9"/>
<evidence type="ECO:0000313" key="21">
    <source>
        <dbReference type="Proteomes" id="UP000008467"/>
    </source>
</evidence>
<dbReference type="InterPro" id="IPR002734">
    <property type="entry name" value="RibDG_C"/>
</dbReference>
<dbReference type="PANTHER" id="PTHR38011">
    <property type="entry name" value="DIHYDROFOLATE REDUCTASE FAMILY PROTEIN (AFU_ORTHOLOGUE AFUA_8G06820)"/>
    <property type="match status" value="1"/>
</dbReference>
<keyword evidence="8 15" id="KW-0378">Hydrolase</keyword>
<feature type="binding site" evidence="17">
    <location>
        <position position="206"/>
    </location>
    <ligand>
        <name>substrate</name>
    </ligand>
</feature>
<keyword evidence="11 15" id="KW-0560">Oxidoreductase</keyword>
<dbReference type="InterPro" id="IPR002125">
    <property type="entry name" value="CMP_dCMP_dom"/>
</dbReference>
<dbReference type="STRING" id="642492.Clole_2717"/>
<dbReference type="InterPro" id="IPR050765">
    <property type="entry name" value="Riboflavin_Biosynth_HTPR"/>
</dbReference>
<evidence type="ECO:0000256" key="17">
    <source>
        <dbReference type="PIRSR" id="PIRSR006769-2"/>
    </source>
</evidence>
<evidence type="ECO:0000256" key="7">
    <source>
        <dbReference type="ARBA" id="ARBA00022723"/>
    </source>
</evidence>
<feature type="domain" description="CMP/dCMP-type deaminase" evidence="19">
    <location>
        <begin position="1"/>
        <end position="122"/>
    </location>
</feature>
<evidence type="ECO:0000256" key="13">
    <source>
        <dbReference type="ARBA" id="ARBA00049861"/>
    </source>
</evidence>
<organism evidence="20 21">
    <name type="scientific">Cellulosilyticum lentocellum (strain ATCC 49066 / DSM 5427 / NCIMB 11756 / RHM5)</name>
    <name type="common">Clostridium lentocellum</name>
    <dbReference type="NCBI Taxonomy" id="642492"/>
    <lineage>
        <taxon>Bacteria</taxon>
        <taxon>Bacillati</taxon>
        <taxon>Bacillota</taxon>
        <taxon>Clostridia</taxon>
        <taxon>Lachnospirales</taxon>
        <taxon>Cellulosilyticaceae</taxon>
        <taxon>Cellulosilyticum</taxon>
    </lineage>
</organism>
<dbReference type="SUPFAM" id="SSF53927">
    <property type="entry name" value="Cytidine deaminase-like"/>
    <property type="match status" value="1"/>
</dbReference>
<comment type="function">
    <text evidence="1 15">Converts 2,5-diamino-6-(ribosylamino)-4(3h)-pyrimidinone 5'-phosphate into 5-amino-6-(ribosylamino)-2,4(1h,3h)-pyrimidinedione 5'-phosphate.</text>
</comment>
<evidence type="ECO:0000256" key="2">
    <source>
        <dbReference type="ARBA" id="ARBA00004882"/>
    </source>
</evidence>
<evidence type="ECO:0000256" key="5">
    <source>
        <dbReference type="ARBA" id="ARBA00007417"/>
    </source>
</evidence>
<comment type="similarity">
    <text evidence="4 15">In the N-terminal section; belongs to the cytidine and deoxycytidylate deaminase family.</text>
</comment>
<feature type="active site" description="Proton donor" evidence="16">
    <location>
        <position position="51"/>
    </location>
</feature>
<name>F2JJC4_CELLD</name>
<dbReference type="GO" id="GO:0008835">
    <property type="term" value="F:diaminohydroxyphosphoribosylaminopyrimidine deaminase activity"/>
    <property type="evidence" value="ECO:0007669"/>
    <property type="project" value="UniProtKB-EC"/>
</dbReference>
<dbReference type="PIRSF" id="PIRSF006769">
    <property type="entry name" value="RibD"/>
    <property type="match status" value="1"/>
</dbReference>
<dbReference type="Gene3D" id="3.40.140.10">
    <property type="entry name" value="Cytidine Deaminase, domain 2"/>
    <property type="match status" value="1"/>
</dbReference>
<keyword evidence="7 15" id="KW-0479">Metal-binding</keyword>
<evidence type="ECO:0000313" key="20">
    <source>
        <dbReference type="EMBL" id="ADZ84417.1"/>
    </source>
</evidence>
<feature type="binding site" evidence="17">
    <location>
        <position position="220"/>
    </location>
    <ligand>
        <name>NADP(+)</name>
        <dbReference type="ChEBI" id="CHEBI:58349"/>
    </ligand>
</feature>
<dbReference type="EC" id="1.1.1.193" evidence="15"/>
<keyword evidence="12" id="KW-0511">Multifunctional enzyme</keyword>
<evidence type="ECO:0000256" key="16">
    <source>
        <dbReference type="PIRSR" id="PIRSR006769-1"/>
    </source>
</evidence>
<dbReference type="EC" id="3.5.4.26" evidence="15"/>
<gene>
    <name evidence="20" type="ordered locus">Clole_2717</name>
</gene>
<keyword evidence="21" id="KW-1185">Reference proteome</keyword>
<evidence type="ECO:0000256" key="10">
    <source>
        <dbReference type="ARBA" id="ARBA00022857"/>
    </source>
</evidence>
<feature type="binding site" evidence="17">
    <location>
        <position position="167"/>
    </location>
    <ligand>
        <name>substrate</name>
    </ligand>
</feature>
<dbReference type="PROSITE" id="PS00903">
    <property type="entry name" value="CYT_DCMP_DEAMINASES_1"/>
    <property type="match status" value="1"/>
</dbReference>
<comment type="pathway">
    <text evidence="2 15">Cofactor biosynthesis; riboflavin biosynthesis; 5-amino-6-(D-ribitylamino)uracil from GTP: step 2/4.</text>
</comment>
<evidence type="ECO:0000256" key="12">
    <source>
        <dbReference type="ARBA" id="ARBA00023268"/>
    </source>
</evidence>
<dbReference type="NCBIfam" id="TIGR00326">
    <property type="entry name" value="eubact_ribD"/>
    <property type="match status" value="1"/>
</dbReference>
<dbReference type="InterPro" id="IPR016193">
    <property type="entry name" value="Cytidine_deaminase-like"/>
</dbReference>
<keyword evidence="10 15" id="KW-0521">NADP</keyword>
<dbReference type="UniPathway" id="UPA00275">
    <property type="reaction ID" value="UER00401"/>
</dbReference>
<dbReference type="InterPro" id="IPR011549">
    <property type="entry name" value="RibD_C"/>
</dbReference>
<feature type="binding site" evidence="18">
    <location>
        <position position="74"/>
    </location>
    <ligand>
        <name>Zn(2+)</name>
        <dbReference type="ChEBI" id="CHEBI:29105"/>
        <note>catalytic</note>
    </ligand>
</feature>
<dbReference type="EMBL" id="CP002582">
    <property type="protein sequence ID" value="ADZ84417.1"/>
    <property type="molecule type" value="Genomic_DNA"/>
</dbReference>
<dbReference type="SUPFAM" id="SSF53597">
    <property type="entry name" value="Dihydrofolate reductase-like"/>
    <property type="match status" value="1"/>
</dbReference>
<feature type="binding site" evidence="17">
    <location>
        <begin position="295"/>
        <end position="301"/>
    </location>
    <ligand>
        <name>NADP(+)</name>
        <dbReference type="ChEBI" id="CHEBI:58349"/>
    </ligand>
</feature>
<comment type="cofactor">
    <cofactor evidence="15 18">
        <name>Zn(2+)</name>
        <dbReference type="ChEBI" id="CHEBI:29105"/>
    </cofactor>
    <text evidence="15 18">Binds 1 zinc ion.</text>
</comment>
<dbReference type="GO" id="GO:0008703">
    <property type="term" value="F:5-amino-6-(5-phosphoribosylamino)uracil reductase activity"/>
    <property type="evidence" value="ECO:0007669"/>
    <property type="project" value="UniProtKB-EC"/>
</dbReference>
<keyword evidence="9 15" id="KW-0862">Zinc</keyword>
<protein>
    <recommendedName>
        <fullName evidence="15">Riboflavin biosynthesis protein RibD</fullName>
    </recommendedName>
    <domain>
        <recommendedName>
            <fullName evidence="15">Diaminohydroxyphosphoribosylaminopyrimidine deaminase</fullName>
            <shortName evidence="15">DRAP deaminase</shortName>
            <ecNumber evidence="15">3.5.4.26</ecNumber>
        </recommendedName>
        <alternativeName>
            <fullName evidence="15">Riboflavin-specific deaminase</fullName>
        </alternativeName>
    </domain>
    <domain>
        <recommendedName>
            <fullName evidence="15">5-amino-6-(5-phosphoribosylamino)uracil reductase</fullName>
            <ecNumber evidence="15">1.1.1.193</ecNumber>
        </recommendedName>
        <alternativeName>
            <fullName evidence="15">HTP reductase</fullName>
        </alternativeName>
    </domain>
</protein>
<dbReference type="FunFam" id="3.40.140.10:FF:000025">
    <property type="entry name" value="Riboflavin biosynthesis protein RibD"/>
    <property type="match status" value="1"/>
</dbReference>
<reference evidence="20 21" key="1">
    <citation type="journal article" date="2011" name="J. Bacteriol.">
        <title>Complete genome sequence of the cellulose-degrading bacterium Cellulosilyticum lentocellum.</title>
        <authorList>
            <consortium name="US DOE Joint Genome Institute"/>
            <person name="Miller D.A."/>
            <person name="Suen G."/>
            <person name="Bruce D."/>
            <person name="Copeland A."/>
            <person name="Cheng J.F."/>
            <person name="Detter C."/>
            <person name="Goodwin L.A."/>
            <person name="Han C.S."/>
            <person name="Hauser L.J."/>
            <person name="Land M.L."/>
            <person name="Lapidus A."/>
            <person name="Lucas S."/>
            <person name="Meincke L."/>
            <person name="Pitluck S."/>
            <person name="Tapia R."/>
            <person name="Teshima H."/>
            <person name="Woyke T."/>
            <person name="Fox B.G."/>
            <person name="Angert E.R."/>
            <person name="Currie C.R."/>
        </authorList>
    </citation>
    <scope>NUCLEOTIDE SEQUENCE [LARGE SCALE GENOMIC DNA]</scope>
    <source>
        <strain evidence="21">ATCC 49066 / DSM 5427 / NCIMB 11756 / RHM5</strain>
    </source>
</reference>
<keyword evidence="6 15" id="KW-0686">Riboflavin biosynthesis</keyword>
<sequence>MHENYMRYALNLAKQGGGKVSPNPLVGAVLVKEGRIIGEGYHEVYGANHAEVNAIKSASQKSEGATLYVTLEPCNHYGKTPPCTETIIQNKIMRVVVGMRDPNPLVAGSGIKRLEDAGIEVIVGILEEECRKLNEIFIKYITKQEPFVLLKAAMTLDGKIATVAGQSKWITGEASREMVHQLRNAYSGILVGIGTVIKDDPLLTCRLVSGRNPVIIVVDSTLRIPMSSKIIGGTSKVIIAAVKEIEEMAVDKVKKLEELGVKVLFIEAYKHRVNLKELMIQLGKLGIDSILIEGGAEVNASALEAGIVDKVQFYIAPQIVGGQAKTPVAGRGIADLEESIKVENLQIKRIGEDILLEGYIIQK</sequence>
<dbReference type="GO" id="GO:0050661">
    <property type="term" value="F:NADP binding"/>
    <property type="evidence" value="ECO:0007669"/>
    <property type="project" value="InterPro"/>
</dbReference>
<dbReference type="InterPro" id="IPR004794">
    <property type="entry name" value="Eubact_RibD"/>
</dbReference>
<evidence type="ECO:0000256" key="15">
    <source>
        <dbReference type="PIRNR" id="PIRNR006769"/>
    </source>
</evidence>
<dbReference type="Gene3D" id="3.40.430.10">
    <property type="entry name" value="Dihydrofolate Reductase, subunit A"/>
    <property type="match status" value="1"/>
</dbReference>
<evidence type="ECO:0000256" key="9">
    <source>
        <dbReference type="ARBA" id="ARBA00022833"/>
    </source>
</evidence>
<feature type="binding site" evidence="17">
    <location>
        <position position="293"/>
    </location>
    <ligand>
        <name>substrate</name>
    </ligand>
</feature>
<feature type="binding site" evidence="17">
    <location>
        <position position="153"/>
    </location>
    <ligand>
        <name>NADP(+)</name>
        <dbReference type="ChEBI" id="CHEBI:58349"/>
    </ligand>
</feature>
<evidence type="ECO:0000256" key="1">
    <source>
        <dbReference type="ARBA" id="ARBA00002151"/>
    </source>
</evidence>
<comment type="catalytic activity">
    <reaction evidence="13 15">
        <text>5-amino-6-(5-phospho-D-ribitylamino)uracil + NADP(+) = 5-amino-6-(5-phospho-D-ribosylamino)uracil + NADPH + H(+)</text>
        <dbReference type="Rhea" id="RHEA:17845"/>
        <dbReference type="ChEBI" id="CHEBI:15378"/>
        <dbReference type="ChEBI" id="CHEBI:57783"/>
        <dbReference type="ChEBI" id="CHEBI:58349"/>
        <dbReference type="ChEBI" id="CHEBI:58421"/>
        <dbReference type="ChEBI" id="CHEBI:58453"/>
        <dbReference type="EC" id="1.1.1.193"/>
    </reaction>
</comment>
<evidence type="ECO:0000256" key="11">
    <source>
        <dbReference type="ARBA" id="ARBA00023002"/>
    </source>
</evidence>
<comment type="catalytic activity">
    <reaction evidence="14 15">
        <text>2,5-diamino-6-hydroxy-4-(5-phosphoribosylamino)-pyrimidine + H2O + H(+) = 5-amino-6-(5-phospho-D-ribosylamino)uracil + NH4(+)</text>
        <dbReference type="Rhea" id="RHEA:21868"/>
        <dbReference type="ChEBI" id="CHEBI:15377"/>
        <dbReference type="ChEBI" id="CHEBI:15378"/>
        <dbReference type="ChEBI" id="CHEBI:28938"/>
        <dbReference type="ChEBI" id="CHEBI:58453"/>
        <dbReference type="ChEBI" id="CHEBI:58614"/>
        <dbReference type="EC" id="3.5.4.26"/>
    </reaction>
</comment>